<protein>
    <submittedName>
        <fullName evidence="5">ABC-type transporter ATP-binding protein EcsA</fullName>
    </submittedName>
</protein>
<accession>A0A1F2PKS3</accession>
<name>A0A1F2PKS3_9FIRM</name>
<dbReference type="SMART" id="SM00382">
    <property type="entry name" value="AAA"/>
    <property type="match status" value="1"/>
</dbReference>
<feature type="domain" description="ABC transporter" evidence="4">
    <location>
        <begin position="5"/>
        <end position="230"/>
    </location>
</feature>
<dbReference type="InterPro" id="IPR003593">
    <property type="entry name" value="AAA+_ATPase"/>
</dbReference>
<dbReference type="EMBL" id="LKEU01000013">
    <property type="protein sequence ID" value="OFV71983.1"/>
    <property type="molecule type" value="Genomic_DNA"/>
</dbReference>
<keyword evidence="2" id="KW-0547">Nucleotide-binding</keyword>
<evidence type="ECO:0000256" key="2">
    <source>
        <dbReference type="ARBA" id="ARBA00022741"/>
    </source>
</evidence>
<dbReference type="PANTHER" id="PTHR42939">
    <property type="entry name" value="ABC TRANSPORTER ATP-BINDING PROTEIN ALBC-RELATED"/>
    <property type="match status" value="1"/>
</dbReference>
<gene>
    <name evidence="5" type="primary">ecsA_1</name>
    <name evidence="5" type="ORF">ACWI_04570</name>
</gene>
<dbReference type="STRING" id="52694.ACWI_04570"/>
<dbReference type="PROSITE" id="PS50893">
    <property type="entry name" value="ABC_TRANSPORTER_2"/>
    <property type="match status" value="1"/>
</dbReference>
<comment type="caution">
    <text evidence="5">The sequence shown here is derived from an EMBL/GenBank/DDBJ whole genome shotgun (WGS) entry which is preliminary data.</text>
</comment>
<dbReference type="GO" id="GO:0005524">
    <property type="term" value="F:ATP binding"/>
    <property type="evidence" value="ECO:0007669"/>
    <property type="project" value="UniProtKB-KW"/>
</dbReference>
<organism evidence="5 6">
    <name type="scientific">Acetobacterium wieringae</name>
    <dbReference type="NCBI Taxonomy" id="52694"/>
    <lineage>
        <taxon>Bacteria</taxon>
        <taxon>Bacillati</taxon>
        <taxon>Bacillota</taxon>
        <taxon>Clostridia</taxon>
        <taxon>Eubacteriales</taxon>
        <taxon>Eubacteriaceae</taxon>
        <taxon>Acetobacterium</taxon>
    </lineage>
</organism>
<evidence type="ECO:0000259" key="4">
    <source>
        <dbReference type="PROSITE" id="PS50893"/>
    </source>
</evidence>
<dbReference type="Gene3D" id="3.40.50.300">
    <property type="entry name" value="P-loop containing nucleotide triphosphate hydrolases"/>
    <property type="match status" value="1"/>
</dbReference>
<dbReference type="InterPro" id="IPR051782">
    <property type="entry name" value="ABC_Transporter_VariousFunc"/>
</dbReference>
<dbReference type="Pfam" id="PF00005">
    <property type="entry name" value="ABC_tran"/>
    <property type="match status" value="1"/>
</dbReference>
<proteinExistence type="predicted"/>
<reference evidence="5 6" key="1">
    <citation type="submission" date="2015-09" db="EMBL/GenBank/DDBJ databases">
        <title>Genome sequence of Acetobacterium wieringae DSM 1911.</title>
        <authorList>
            <person name="Poehlein A."/>
            <person name="Bengelsdorf F.R."/>
            <person name="Schiel-Bengelsdorf B."/>
            <person name="Duerre P."/>
            <person name="Daniel R."/>
        </authorList>
    </citation>
    <scope>NUCLEOTIDE SEQUENCE [LARGE SCALE GENOMIC DNA]</scope>
    <source>
        <strain evidence="5 6">DSM 1911</strain>
    </source>
</reference>
<evidence type="ECO:0000313" key="5">
    <source>
        <dbReference type="EMBL" id="OFV71983.1"/>
    </source>
</evidence>
<keyword evidence="1" id="KW-0813">Transport</keyword>
<dbReference type="SUPFAM" id="SSF52540">
    <property type="entry name" value="P-loop containing nucleoside triphosphate hydrolases"/>
    <property type="match status" value="1"/>
</dbReference>
<dbReference type="GO" id="GO:0016887">
    <property type="term" value="F:ATP hydrolysis activity"/>
    <property type="evidence" value="ECO:0007669"/>
    <property type="project" value="InterPro"/>
</dbReference>
<evidence type="ECO:0000256" key="1">
    <source>
        <dbReference type="ARBA" id="ARBA00022448"/>
    </source>
</evidence>
<dbReference type="InterPro" id="IPR003439">
    <property type="entry name" value="ABC_transporter-like_ATP-bd"/>
</dbReference>
<dbReference type="PANTHER" id="PTHR42939:SF3">
    <property type="entry name" value="ABC TRANSPORTER ATP-BINDING COMPONENT"/>
    <property type="match status" value="1"/>
</dbReference>
<keyword evidence="3 5" id="KW-0067">ATP-binding</keyword>
<evidence type="ECO:0000256" key="3">
    <source>
        <dbReference type="ARBA" id="ARBA00022840"/>
    </source>
</evidence>
<sequence>MNVVLEINNLCKNYADFSLQNINMSLEKGTLTGFIGPNGAGKTTTIKSILNMIQPDQGKITVLGLDSVHNDLAIKSKLGVVLDDGHFYEDLTLQKMTRLIAPMYSTWDNQAYHAYLDKLELPEDKKIKHLSRGMRMKYALVLALSHGAELFILDEPTAGLDPLVRSELIEILKDIVLADNKTVLMATHITSDLDKIADYLFFIVNGQIILHGPKDEIKDQHAIVKGDPALLLPDHVDHFVGLNKSSYGFEGLTDNKAALKKVLPSQTVYEVPSIEDILNYYARRPSC</sequence>
<dbReference type="InterPro" id="IPR027417">
    <property type="entry name" value="P-loop_NTPase"/>
</dbReference>
<dbReference type="CDD" id="cd03230">
    <property type="entry name" value="ABC_DR_subfamily_A"/>
    <property type="match status" value="1"/>
</dbReference>
<dbReference type="Proteomes" id="UP000176244">
    <property type="component" value="Unassembled WGS sequence"/>
</dbReference>
<dbReference type="AlphaFoldDB" id="A0A1F2PKS3"/>
<dbReference type="RefSeq" id="WP_070369825.1">
    <property type="nucleotide sequence ID" value="NZ_LKEU01000013.1"/>
</dbReference>
<evidence type="ECO:0000313" key="6">
    <source>
        <dbReference type="Proteomes" id="UP000176244"/>
    </source>
</evidence>